<reference evidence="4" key="1">
    <citation type="journal article" date="2019" name="Int. J. Syst. Evol. Microbiol.">
        <title>The Global Catalogue of Microorganisms (GCM) 10K type strain sequencing project: providing services to taxonomists for standard genome sequencing and annotation.</title>
        <authorList>
            <consortium name="The Broad Institute Genomics Platform"/>
            <consortium name="The Broad Institute Genome Sequencing Center for Infectious Disease"/>
            <person name="Wu L."/>
            <person name="Ma J."/>
        </authorList>
    </citation>
    <scope>NUCLEOTIDE SEQUENCE [LARGE SCALE GENOMIC DNA]</scope>
    <source>
        <strain evidence="4">KCTC 19812</strain>
    </source>
</reference>
<protein>
    <submittedName>
        <fullName evidence="3">SMP-30/gluconolactonase/LRE family protein</fullName>
    </submittedName>
</protein>
<evidence type="ECO:0000256" key="1">
    <source>
        <dbReference type="ARBA" id="ARBA00022801"/>
    </source>
</evidence>
<keyword evidence="4" id="KW-1185">Reference proteome</keyword>
<dbReference type="RefSeq" id="WP_380806861.1">
    <property type="nucleotide sequence ID" value="NZ_JBHUIV010000034.1"/>
</dbReference>
<dbReference type="Gene3D" id="2.120.10.30">
    <property type="entry name" value="TolB, C-terminal domain"/>
    <property type="match status" value="1"/>
</dbReference>
<sequence length="335" mass="37159">MNKLVYFLFCLTLFSIGCESKNHSYKPNSSIEILDPAALSLINPDAKQQILAEGFDWTEGPLWVEDLNALLLTDIPKNAIYKVTKNGELNLYLNPSGYTGDQARGGEVGANGLILNSKGFLVLCQHGDRRMAQMTSDVDNPKPEFLTLADNYQGKRLNSPNDAVYDWLGNLYFTDPPYGLEFNMDDPKKELDFQGIYCLKTDGELVLLDSISRPNGITFSPDQSKLLVANSDPQQAVWYHYDIVEPGVVTNKQLFFDATEWVGKEGFFGLPDGMKMHSSGNLFATGPGGVWIFDPIGKPLARILTGEATSNCALSPDEKTLFMTADNYVLELELK</sequence>
<evidence type="ECO:0000259" key="2">
    <source>
        <dbReference type="Pfam" id="PF08450"/>
    </source>
</evidence>
<gene>
    <name evidence="3" type="ORF">ACFSKV_19785</name>
</gene>
<comment type="caution">
    <text evidence="3">The sequence shown here is derived from an EMBL/GenBank/DDBJ whole genome shotgun (WGS) entry which is preliminary data.</text>
</comment>
<name>A0ABW5BD31_9BACT</name>
<dbReference type="PANTHER" id="PTHR47572:SF4">
    <property type="entry name" value="LACTONASE DRP35"/>
    <property type="match status" value="1"/>
</dbReference>
<dbReference type="InterPro" id="IPR051262">
    <property type="entry name" value="SMP-30/CGR1_Lactonase"/>
</dbReference>
<dbReference type="SUPFAM" id="SSF63829">
    <property type="entry name" value="Calcium-dependent phosphotriesterase"/>
    <property type="match status" value="1"/>
</dbReference>
<feature type="domain" description="SMP-30/Gluconolactonase/LRE-like region" evidence="2">
    <location>
        <begin position="57"/>
        <end position="325"/>
    </location>
</feature>
<accession>A0ABW5BD31</accession>
<dbReference type="EMBL" id="JBHUIV010000034">
    <property type="protein sequence ID" value="MFD2203828.1"/>
    <property type="molecule type" value="Genomic_DNA"/>
</dbReference>
<dbReference type="InterPro" id="IPR011042">
    <property type="entry name" value="6-blade_b-propeller_TolB-like"/>
</dbReference>
<evidence type="ECO:0000313" key="3">
    <source>
        <dbReference type="EMBL" id="MFD2203828.1"/>
    </source>
</evidence>
<dbReference type="InterPro" id="IPR013658">
    <property type="entry name" value="SGL"/>
</dbReference>
<evidence type="ECO:0000313" key="4">
    <source>
        <dbReference type="Proteomes" id="UP001597414"/>
    </source>
</evidence>
<dbReference type="PANTHER" id="PTHR47572">
    <property type="entry name" value="LIPOPROTEIN-RELATED"/>
    <property type="match status" value="1"/>
</dbReference>
<dbReference type="Pfam" id="PF08450">
    <property type="entry name" value="SGL"/>
    <property type="match status" value="1"/>
</dbReference>
<keyword evidence="1" id="KW-0378">Hydrolase</keyword>
<proteinExistence type="predicted"/>
<organism evidence="3 4">
    <name type="scientific">Shivajiella indica</name>
    <dbReference type="NCBI Taxonomy" id="872115"/>
    <lineage>
        <taxon>Bacteria</taxon>
        <taxon>Pseudomonadati</taxon>
        <taxon>Bacteroidota</taxon>
        <taxon>Cytophagia</taxon>
        <taxon>Cytophagales</taxon>
        <taxon>Cyclobacteriaceae</taxon>
        <taxon>Shivajiella</taxon>
    </lineage>
</organism>
<dbReference type="Proteomes" id="UP001597414">
    <property type="component" value="Unassembled WGS sequence"/>
</dbReference>
<dbReference type="PROSITE" id="PS51257">
    <property type="entry name" value="PROKAR_LIPOPROTEIN"/>
    <property type="match status" value="1"/>
</dbReference>